<evidence type="ECO:0000313" key="2">
    <source>
        <dbReference type="Proteomes" id="UP000434475"/>
    </source>
</evidence>
<protein>
    <submittedName>
        <fullName evidence="1">Uncharacterized protein</fullName>
    </submittedName>
</protein>
<gene>
    <name evidence="1" type="ORF">GKE97_13280</name>
</gene>
<proteinExistence type="predicted"/>
<dbReference type="AlphaFoldDB" id="A0A6I2R4T5"/>
<organism evidence="1 2">
    <name type="scientific">Flavonifractor plautii</name>
    <name type="common">Fusobacterium plautii</name>
    <dbReference type="NCBI Taxonomy" id="292800"/>
    <lineage>
        <taxon>Bacteria</taxon>
        <taxon>Bacillati</taxon>
        <taxon>Bacillota</taxon>
        <taxon>Clostridia</taxon>
        <taxon>Eubacteriales</taxon>
        <taxon>Oscillospiraceae</taxon>
        <taxon>Flavonifractor</taxon>
    </lineage>
</organism>
<dbReference type="RefSeq" id="WP_108981698.1">
    <property type="nucleotide sequence ID" value="NZ_JAQLWY010000015.1"/>
</dbReference>
<dbReference type="EMBL" id="WKPR01000013">
    <property type="protein sequence ID" value="MSB20483.1"/>
    <property type="molecule type" value="Genomic_DNA"/>
</dbReference>
<reference evidence="1 2" key="1">
    <citation type="journal article" date="2019" name="Nat. Med.">
        <title>A library of human gut bacterial isolates paired with longitudinal multiomics data enables mechanistic microbiome research.</title>
        <authorList>
            <person name="Poyet M."/>
            <person name="Groussin M."/>
            <person name="Gibbons S.M."/>
            <person name="Avila-Pacheco J."/>
            <person name="Jiang X."/>
            <person name="Kearney S.M."/>
            <person name="Perrotta A.R."/>
            <person name="Berdy B."/>
            <person name="Zhao S."/>
            <person name="Lieberman T.D."/>
            <person name="Swanson P.K."/>
            <person name="Smith M."/>
            <person name="Roesemann S."/>
            <person name="Alexander J.E."/>
            <person name="Rich S.A."/>
            <person name="Livny J."/>
            <person name="Vlamakis H."/>
            <person name="Clish C."/>
            <person name="Bullock K."/>
            <person name="Deik A."/>
            <person name="Scott J."/>
            <person name="Pierce K.A."/>
            <person name="Xavier R.J."/>
            <person name="Alm E.J."/>
        </authorList>
    </citation>
    <scope>NUCLEOTIDE SEQUENCE [LARGE SCALE GENOMIC DNA]</scope>
    <source>
        <strain evidence="1 2">BIOML-A2</strain>
    </source>
</reference>
<name>A0A6I2R4T5_FLAPL</name>
<accession>A0A6I2R4T5</accession>
<sequence>MANRIQMGSIWMDCSIQSPCFRFEPEEHFPFDSPANIEIRDSTSSPSDIIWVVVNNKLIAARPVMHTVSFADLQELNLVHGYEVSIDGQWYQIRMLMDLDEWLLALEAVGEDDHIWHWEQCQSFLQQPSGNGLRVLCTDSRRLDQPDMVMRTDRRQQTGWRPVLELARKPDFQKLEVGQKLLCWGWQSLVNGILLENGTYDLVLQRQDGTDISPKDTATFASPAMDDQVIVNKSAVAGLRRKEK</sequence>
<dbReference type="Proteomes" id="UP000434475">
    <property type="component" value="Unassembled WGS sequence"/>
</dbReference>
<evidence type="ECO:0000313" key="1">
    <source>
        <dbReference type="EMBL" id="MSB20483.1"/>
    </source>
</evidence>
<comment type="caution">
    <text evidence="1">The sequence shown here is derived from an EMBL/GenBank/DDBJ whole genome shotgun (WGS) entry which is preliminary data.</text>
</comment>